<dbReference type="EMBL" id="CAJNAP010000034">
    <property type="protein sequence ID" value="CAE6512120.1"/>
    <property type="molecule type" value="Genomic_DNA"/>
</dbReference>
<evidence type="ECO:0000313" key="2">
    <source>
        <dbReference type="Proteomes" id="UP000601736"/>
    </source>
</evidence>
<reference evidence="1" key="1">
    <citation type="submission" date="2021-02" db="EMBL/GenBank/DDBJ databases">
        <authorList>
            <person name="Han P."/>
        </authorList>
    </citation>
    <scope>NUCLEOTIDE SEQUENCE</scope>
    <source>
        <strain evidence="1">Nitrosomonas nitrosa 18-3D</strain>
    </source>
</reference>
<protein>
    <submittedName>
        <fullName evidence="1">Uncharacterized protein</fullName>
    </submittedName>
</protein>
<sequence length="121" mass="14015">MNIRSSKPEEFHLQLLTDSVRVFIGAETIILGTLMRFYERFSSYKLHLEALMPVYGLVECSVELSFPSIGRGPLISFLCASAQKRYWIRCIFVMYLTKVCENNHITYQIPVWHVEAYCGVV</sequence>
<dbReference type="AlphaFoldDB" id="A0A8H8Z0S3"/>
<evidence type="ECO:0000313" key="1">
    <source>
        <dbReference type="EMBL" id="CAE6512120.1"/>
    </source>
</evidence>
<dbReference type="Proteomes" id="UP000601736">
    <property type="component" value="Unassembled WGS sequence"/>
</dbReference>
<organism evidence="1 2">
    <name type="scientific">Nitrosomonas nitrosa</name>
    <dbReference type="NCBI Taxonomy" id="52442"/>
    <lineage>
        <taxon>Bacteria</taxon>
        <taxon>Pseudomonadati</taxon>
        <taxon>Pseudomonadota</taxon>
        <taxon>Betaproteobacteria</taxon>
        <taxon>Nitrosomonadales</taxon>
        <taxon>Nitrosomonadaceae</taxon>
        <taxon>Nitrosomonas</taxon>
    </lineage>
</organism>
<dbReference type="InterPro" id="IPR042099">
    <property type="entry name" value="ANL_N_sf"/>
</dbReference>
<gene>
    <name evidence="1" type="ORF">NMYAN_40065</name>
</gene>
<proteinExistence type="predicted"/>
<accession>A0A8H8Z0S3</accession>
<name>A0A8H8Z0S3_9PROT</name>
<comment type="caution">
    <text evidence="1">The sequence shown here is derived from an EMBL/GenBank/DDBJ whole genome shotgun (WGS) entry which is preliminary data.</text>
</comment>
<dbReference type="Gene3D" id="3.40.50.12780">
    <property type="entry name" value="N-terminal domain of ligase-like"/>
    <property type="match status" value="1"/>
</dbReference>